<keyword evidence="10" id="KW-1133">Transmembrane helix</keyword>
<evidence type="ECO:0000256" key="2">
    <source>
        <dbReference type="ARBA" id="ARBA00004236"/>
    </source>
</evidence>
<comment type="caution">
    <text evidence="16">The sequence shown here is derived from an EMBL/GenBank/DDBJ whole genome shotgun (WGS) entry which is preliminary data.</text>
</comment>
<keyword evidence="8" id="KW-0133">Cell shape</keyword>
<feature type="domain" description="Penicillin-binding protein transpeptidase" evidence="14">
    <location>
        <begin position="361"/>
        <end position="685"/>
    </location>
</feature>
<dbReference type="EMBL" id="JAFBFC010000002">
    <property type="protein sequence ID" value="MBM7702664.1"/>
    <property type="molecule type" value="Genomic_DNA"/>
</dbReference>
<comment type="similarity">
    <text evidence="4">Belongs to the transpeptidase family.</text>
</comment>
<evidence type="ECO:0000256" key="11">
    <source>
        <dbReference type="ARBA" id="ARBA00023136"/>
    </source>
</evidence>
<dbReference type="SUPFAM" id="SSF56519">
    <property type="entry name" value="Penicillin binding protein dimerisation domain"/>
    <property type="match status" value="1"/>
</dbReference>
<dbReference type="Gene3D" id="3.40.710.10">
    <property type="entry name" value="DD-peptidase/beta-lactamase superfamily"/>
    <property type="match status" value="1"/>
</dbReference>
<dbReference type="Gene3D" id="1.10.10.1230">
    <property type="entry name" value="Penicillin-binding protein, N-terminal non-catalytic domain, head sub-domain"/>
    <property type="match status" value="1"/>
</dbReference>
<evidence type="ECO:0000256" key="1">
    <source>
        <dbReference type="ARBA" id="ARBA00004167"/>
    </source>
</evidence>
<evidence type="ECO:0000313" key="16">
    <source>
        <dbReference type="EMBL" id="MBM7702664.1"/>
    </source>
</evidence>
<dbReference type="Pfam" id="PF03717">
    <property type="entry name" value="PBP_dimer"/>
    <property type="match status" value="1"/>
</dbReference>
<keyword evidence="12" id="KW-0961">Cell wall biogenesis/degradation</keyword>
<comment type="catalytic activity">
    <reaction evidence="13">
        <text>Preferential cleavage: (Ac)2-L-Lys-D-Ala-|-D-Ala. Also transpeptidation of peptidyl-alanyl moieties that are N-acyl substituents of D-alanine.</text>
        <dbReference type="EC" id="3.4.16.4"/>
    </reaction>
</comment>
<evidence type="ECO:0000256" key="4">
    <source>
        <dbReference type="ARBA" id="ARBA00007171"/>
    </source>
</evidence>
<evidence type="ECO:0000256" key="6">
    <source>
        <dbReference type="ARBA" id="ARBA00022475"/>
    </source>
</evidence>
<name>A0ABS2QW10_9BACI</name>
<sequence length="708" mass="79872">MKKKKKKKTHIPFRLNFLFFIVFLLFSLLILRLGFVQIVSGESYKEEVEKTEDIVIHTPVPRGHMYDRYHRVIVDNKPLKAITYTRAQNTKQKERIDVATKLASVIDLPVYTPFFDGENKEREKVPDEVRLTERDLKDYWMVKNPKKAQKKVTKNELQKVSDGKLEDKDLYKLQLERISKTELQTVKDEVEIIAIKTKMDSGYALTPQIIKSGVGDDEFARVSENLQYLSGVDVMTYWDRQYTYDGLLRTLLGNVTSANEGLPREKLDYFLSRNYSRNDQVGKSYLEKQYEHVLHGQKARSVIVTNRAGNVLEADQLSEGQRGSDLILTIDMELQKKVEDIVTKGLLRGKASNAPLLDRIFVMLMNPHTGEILTMAGKQYVIDDKTKKSDIRDFALGNMTTAYEMGSTVKGATILAGFDSGSIRPNTYFMDQPLQFAGSPPKKSYVNMGSINDVTALQRSSNVYMFRTVMAMANVSYVYKGPLPIKFSTFEQLRSYYAQFGLGVHTGIDLDSESTGLKGVNPFPGNALDLSIGQYDTYTPLQLIQYVSTIANGGYRVKPQLVKEIREPLLGSDELGSIQHSFEPHVLNRVTMTDSQINRVKEGFRRVMQVPGGTAYKQFSNAPYSPAGKTGTAEAYNKGRSVRNSTLIAYAPHTNPEVSMVVVVPSAYMQGGSSSLSQEIGREVLDTYFGLTKQGEEELLKKESEETN</sequence>
<dbReference type="RefSeq" id="WP_205185837.1">
    <property type="nucleotide sequence ID" value="NZ_JAFBFC010000002.1"/>
</dbReference>
<dbReference type="InterPro" id="IPR036138">
    <property type="entry name" value="PBP_dimer_sf"/>
</dbReference>
<evidence type="ECO:0000256" key="12">
    <source>
        <dbReference type="ARBA" id="ARBA00023316"/>
    </source>
</evidence>
<evidence type="ECO:0000256" key="3">
    <source>
        <dbReference type="ARBA" id="ARBA00004752"/>
    </source>
</evidence>
<evidence type="ECO:0000259" key="14">
    <source>
        <dbReference type="Pfam" id="PF00905"/>
    </source>
</evidence>
<gene>
    <name evidence="16" type="ORF">JOC83_001498</name>
</gene>
<dbReference type="GO" id="GO:0051301">
    <property type="term" value="P:cell division"/>
    <property type="evidence" value="ECO:0007669"/>
    <property type="project" value="UniProtKB-KW"/>
</dbReference>
<dbReference type="EC" id="3.4.16.4" evidence="5"/>
<organism evidence="16 17">
    <name type="scientific">Priestia iocasae</name>
    <dbReference type="NCBI Taxonomy" id="2291674"/>
    <lineage>
        <taxon>Bacteria</taxon>
        <taxon>Bacillati</taxon>
        <taxon>Bacillota</taxon>
        <taxon>Bacilli</taxon>
        <taxon>Bacillales</taxon>
        <taxon>Bacillaceae</taxon>
        <taxon>Priestia</taxon>
    </lineage>
</organism>
<proteinExistence type="inferred from homology"/>
<evidence type="ECO:0000256" key="9">
    <source>
        <dbReference type="ARBA" id="ARBA00022984"/>
    </source>
</evidence>
<dbReference type="Pfam" id="PF00905">
    <property type="entry name" value="Transpeptidase"/>
    <property type="match status" value="1"/>
</dbReference>
<keyword evidence="9" id="KW-0573">Peptidoglycan synthesis</keyword>
<dbReference type="InterPro" id="IPR012338">
    <property type="entry name" value="Beta-lactam/transpept-like"/>
</dbReference>
<keyword evidence="7" id="KW-0812">Transmembrane</keyword>
<dbReference type="Gene3D" id="3.90.1310.10">
    <property type="entry name" value="Penicillin-binding protein 2a (Domain 2)"/>
    <property type="match status" value="1"/>
</dbReference>
<comment type="subcellular location">
    <subcellularLocation>
        <location evidence="2">Cell membrane</location>
    </subcellularLocation>
    <subcellularLocation>
        <location evidence="1">Membrane</location>
        <topology evidence="1">Single-pass membrane protein</topology>
    </subcellularLocation>
</comment>
<keyword evidence="11" id="KW-0472">Membrane</keyword>
<keyword evidence="6" id="KW-1003">Cell membrane</keyword>
<evidence type="ECO:0000313" key="17">
    <source>
        <dbReference type="Proteomes" id="UP000809829"/>
    </source>
</evidence>
<dbReference type="Proteomes" id="UP000809829">
    <property type="component" value="Unassembled WGS sequence"/>
</dbReference>
<keyword evidence="16" id="KW-0132">Cell division</keyword>
<dbReference type="InterPro" id="IPR050515">
    <property type="entry name" value="Beta-lactam/transpept"/>
</dbReference>
<feature type="domain" description="Penicillin-binding protein dimerisation" evidence="15">
    <location>
        <begin position="58"/>
        <end position="313"/>
    </location>
</feature>
<accession>A0ABS2QW10</accession>
<evidence type="ECO:0000256" key="5">
    <source>
        <dbReference type="ARBA" id="ARBA00012448"/>
    </source>
</evidence>
<dbReference type="SUPFAM" id="SSF56601">
    <property type="entry name" value="beta-lactamase/transpeptidase-like"/>
    <property type="match status" value="1"/>
</dbReference>
<dbReference type="InterPro" id="IPR005311">
    <property type="entry name" value="PBP_dimer"/>
</dbReference>
<dbReference type="PANTHER" id="PTHR30627">
    <property type="entry name" value="PEPTIDOGLYCAN D,D-TRANSPEPTIDASE"/>
    <property type="match status" value="1"/>
</dbReference>
<evidence type="ECO:0000256" key="8">
    <source>
        <dbReference type="ARBA" id="ARBA00022960"/>
    </source>
</evidence>
<dbReference type="PANTHER" id="PTHR30627:SF2">
    <property type="entry name" value="PEPTIDOGLYCAN D,D-TRANSPEPTIDASE MRDA"/>
    <property type="match status" value="1"/>
</dbReference>
<evidence type="ECO:0000256" key="13">
    <source>
        <dbReference type="ARBA" id="ARBA00034000"/>
    </source>
</evidence>
<evidence type="ECO:0000256" key="10">
    <source>
        <dbReference type="ARBA" id="ARBA00022989"/>
    </source>
</evidence>
<keyword evidence="16" id="KW-0131">Cell cycle</keyword>
<keyword evidence="17" id="KW-1185">Reference proteome</keyword>
<evidence type="ECO:0000259" key="15">
    <source>
        <dbReference type="Pfam" id="PF03717"/>
    </source>
</evidence>
<reference evidence="16 17" key="1">
    <citation type="submission" date="2021-01" db="EMBL/GenBank/DDBJ databases">
        <title>Genomic Encyclopedia of Type Strains, Phase IV (KMG-IV): sequencing the most valuable type-strain genomes for metagenomic binning, comparative biology and taxonomic classification.</title>
        <authorList>
            <person name="Goeker M."/>
        </authorList>
    </citation>
    <scope>NUCLEOTIDE SEQUENCE [LARGE SCALE GENOMIC DNA]</scope>
    <source>
        <strain evidence="16 17">DSM 104297</strain>
    </source>
</reference>
<evidence type="ECO:0000256" key="7">
    <source>
        <dbReference type="ARBA" id="ARBA00022692"/>
    </source>
</evidence>
<comment type="pathway">
    <text evidence="3">Cell wall biogenesis; peptidoglycan biosynthesis.</text>
</comment>
<dbReference type="InterPro" id="IPR001460">
    <property type="entry name" value="PCN-bd_Tpept"/>
</dbReference>
<protein>
    <recommendedName>
        <fullName evidence="5">serine-type D-Ala-D-Ala carboxypeptidase</fullName>
        <ecNumber evidence="5">3.4.16.4</ecNumber>
    </recommendedName>
</protein>